<dbReference type="PRINTS" id="PR01797">
    <property type="entry name" value="SAPOSIN"/>
</dbReference>
<feature type="domain" description="Saposin B-type" evidence="8">
    <location>
        <begin position="418"/>
        <end position="498"/>
    </location>
</feature>
<protein>
    <recommendedName>
        <fullName evidence="12">Prosaposin</fullName>
    </recommendedName>
</protein>
<dbReference type="Proteomes" id="UP001233999">
    <property type="component" value="Unassembled WGS sequence"/>
</dbReference>
<dbReference type="GO" id="GO:0006665">
    <property type="term" value="P:sphingolipid metabolic process"/>
    <property type="evidence" value="ECO:0007669"/>
    <property type="project" value="InterPro"/>
</dbReference>
<evidence type="ECO:0000256" key="3">
    <source>
        <dbReference type="ARBA" id="ARBA00022729"/>
    </source>
</evidence>
<feature type="non-terminal residue" evidence="10">
    <location>
        <position position="603"/>
    </location>
</feature>
<name>A0AAD8A905_DIPPU</name>
<proteinExistence type="predicted"/>
<keyword evidence="2" id="KW-0964">Secreted</keyword>
<keyword evidence="3 7" id="KW-0732">Signal</keyword>
<dbReference type="PANTHER" id="PTHR11480:SF3">
    <property type="entry name" value="BCDNA.GH08312"/>
    <property type="match status" value="1"/>
</dbReference>
<evidence type="ECO:0000256" key="6">
    <source>
        <dbReference type="ARBA" id="ARBA00023180"/>
    </source>
</evidence>
<dbReference type="InterPro" id="IPR051428">
    <property type="entry name" value="Sphingo_Act-Surfact_Prot"/>
</dbReference>
<feature type="domain" description="Saposin B-type" evidence="8">
    <location>
        <begin position="279"/>
        <end position="359"/>
    </location>
</feature>
<dbReference type="SUPFAM" id="SSF47862">
    <property type="entry name" value="Saposin"/>
    <property type="match status" value="5"/>
</dbReference>
<dbReference type="GO" id="GO:0005764">
    <property type="term" value="C:lysosome"/>
    <property type="evidence" value="ECO:0007669"/>
    <property type="project" value="InterPro"/>
</dbReference>
<dbReference type="AlphaFoldDB" id="A0AAD8A905"/>
<dbReference type="SMART" id="SM00741">
    <property type="entry name" value="SapB"/>
    <property type="match status" value="5"/>
</dbReference>
<dbReference type="SMART" id="SM00162">
    <property type="entry name" value="SAPA"/>
    <property type="match status" value="1"/>
</dbReference>
<dbReference type="Gene3D" id="1.10.225.10">
    <property type="entry name" value="Saposin-like"/>
    <property type="match status" value="6"/>
</dbReference>
<evidence type="ECO:0008006" key="12">
    <source>
        <dbReference type="Google" id="ProtNLM"/>
    </source>
</evidence>
<evidence type="ECO:0000313" key="11">
    <source>
        <dbReference type="Proteomes" id="UP001233999"/>
    </source>
</evidence>
<evidence type="ECO:0000256" key="5">
    <source>
        <dbReference type="ARBA" id="ARBA00023157"/>
    </source>
</evidence>
<dbReference type="InterPro" id="IPR008138">
    <property type="entry name" value="SapB_2"/>
</dbReference>
<dbReference type="GO" id="GO:0016020">
    <property type="term" value="C:membrane"/>
    <property type="evidence" value="ECO:0007669"/>
    <property type="project" value="GOC"/>
</dbReference>
<dbReference type="InterPro" id="IPR008373">
    <property type="entry name" value="Saposin"/>
</dbReference>
<evidence type="ECO:0000259" key="9">
    <source>
        <dbReference type="PROSITE" id="PS51110"/>
    </source>
</evidence>
<feature type="domain" description="Saposin B-type" evidence="8">
    <location>
        <begin position="175"/>
        <end position="254"/>
    </location>
</feature>
<dbReference type="GO" id="GO:0005576">
    <property type="term" value="C:extracellular region"/>
    <property type="evidence" value="ECO:0007669"/>
    <property type="project" value="UniProtKB-SubCell"/>
</dbReference>
<sequence>MKLLCLAVLVLVYVSVGVHSNLIGARECTWGPTYWCKNITNAKSCGAVTHCVQTVWTHQKVVEDSDPVCQICLEMVKEARDQLNSNETQLLVEEVFEGSCKLIPVPIIAKECMKLADDFVPELIETLSSQMNPKVVCTVAGLCNNAWVDKQLDIYNNEKPVVVPAIPLADSLEVGVDDCQQCNIVVDALENRLHTTSRDEILGNMLQACGRLGSLSDSCSAIIITYFNQIHDFLKVNLKSTGVCHVAGVCSGKFHNHRPQQKRIEVIHESNVGVVNPNDNIPCEFCEQLVIHLRDMLVANTTAEEFEQILKGLCKQTGTFKDECLSLVSEYYHIVYSLLVNSLQAGEICKLAGLCGSVSGKGPIWPLLPAEAIGTLKESESIQSTLLVPADAAGVIKPENVQLPAERMLPQTIVYVNNKEVCEFCQYFLHYVQQAITSPKTELEEKIVTAACDRLPVSVQGQCREFVETYGNAFIALVAQEIDPSQVCPKLGLCPGENTGVLLDLQHTVNDKPTCPFCLLALTSLINKLKDKKTEDEIKKELENLCQDLPKSLAAECNQFVSTYADEVINMIIADFTPQEICTYLRLCDPSKKKIGTTPLPDI</sequence>
<feature type="domain" description="Saposin B-type" evidence="8">
    <location>
        <begin position="511"/>
        <end position="592"/>
    </location>
</feature>
<evidence type="ECO:0000313" key="10">
    <source>
        <dbReference type="EMBL" id="KAJ9594699.1"/>
    </source>
</evidence>
<gene>
    <name evidence="10" type="ORF">L9F63_014033</name>
</gene>
<feature type="domain" description="Saposin B-type" evidence="8">
    <location>
        <begin position="65"/>
        <end position="147"/>
    </location>
</feature>
<evidence type="ECO:0000256" key="4">
    <source>
        <dbReference type="ARBA" id="ARBA00022737"/>
    </source>
</evidence>
<feature type="domain" description="Saposin A-type" evidence="9">
    <location>
        <begin position="21"/>
        <end position="61"/>
    </location>
</feature>
<evidence type="ECO:0000259" key="8">
    <source>
        <dbReference type="PROSITE" id="PS50015"/>
    </source>
</evidence>
<dbReference type="PANTHER" id="PTHR11480">
    <property type="entry name" value="SAPOSIN-RELATED"/>
    <property type="match status" value="1"/>
</dbReference>
<comment type="subcellular location">
    <subcellularLocation>
        <location evidence="1">Secreted</location>
    </subcellularLocation>
</comment>
<keyword evidence="6" id="KW-0325">Glycoprotein</keyword>
<evidence type="ECO:0000256" key="1">
    <source>
        <dbReference type="ARBA" id="ARBA00004613"/>
    </source>
</evidence>
<organism evidence="10 11">
    <name type="scientific">Diploptera punctata</name>
    <name type="common">Pacific beetle cockroach</name>
    <dbReference type="NCBI Taxonomy" id="6984"/>
    <lineage>
        <taxon>Eukaryota</taxon>
        <taxon>Metazoa</taxon>
        <taxon>Ecdysozoa</taxon>
        <taxon>Arthropoda</taxon>
        <taxon>Hexapoda</taxon>
        <taxon>Insecta</taxon>
        <taxon>Pterygota</taxon>
        <taxon>Neoptera</taxon>
        <taxon>Polyneoptera</taxon>
        <taxon>Dictyoptera</taxon>
        <taxon>Blattodea</taxon>
        <taxon>Blaberoidea</taxon>
        <taxon>Blaberidae</taxon>
        <taxon>Diplopterinae</taxon>
        <taxon>Diploptera</taxon>
    </lineage>
</organism>
<evidence type="ECO:0000256" key="2">
    <source>
        <dbReference type="ARBA" id="ARBA00022525"/>
    </source>
</evidence>
<feature type="signal peptide" evidence="7">
    <location>
        <begin position="1"/>
        <end position="20"/>
    </location>
</feature>
<dbReference type="PROSITE" id="PS51110">
    <property type="entry name" value="SAP_A"/>
    <property type="match status" value="1"/>
</dbReference>
<dbReference type="Pfam" id="PF02199">
    <property type="entry name" value="SapA"/>
    <property type="match status" value="1"/>
</dbReference>
<evidence type="ECO:0000256" key="7">
    <source>
        <dbReference type="SAM" id="SignalP"/>
    </source>
</evidence>
<dbReference type="PROSITE" id="PS50015">
    <property type="entry name" value="SAP_B"/>
    <property type="match status" value="5"/>
</dbReference>
<dbReference type="EMBL" id="JASPKZ010002725">
    <property type="protein sequence ID" value="KAJ9594699.1"/>
    <property type="molecule type" value="Genomic_DNA"/>
</dbReference>
<keyword evidence="11" id="KW-1185">Reference proteome</keyword>
<reference evidence="10" key="1">
    <citation type="journal article" date="2023" name="IScience">
        <title>Live-bearing cockroach genome reveals convergent evolutionary mechanisms linked to viviparity in insects and beyond.</title>
        <authorList>
            <person name="Fouks B."/>
            <person name="Harrison M.C."/>
            <person name="Mikhailova A.A."/>
            <person name="Marchal E."/>
            <person name="English S."/>
            <person name="Carruthers M."/>
            <person name="Jennings E.C."/>
            <person name="Chiamaka E.L."/>
            <person name="Frigard R.A."/>
            <person name="Pippel M."/>
            <person name="Attardo G.M."/>
            <person name="Benoit J.B."/>
            <person name="Bornberg-Bauer E."/>
            <person name="Tobe S.S."/>
        </authorList>
    </citation>
    <scope>NUCLEOTIDE SEQUENCE</scope>
    <source>
        <strain evidence="10">Stay&amp;Tobe</strain>
    </source>
</reference>
<accession>A0AAD8A905</accession>
<dbReference type="InterPro" id="IPR003119">
    <property type="entry name" value="SAP_A"/>
</dbReference>
<feature type="chain" id="PRO_5042287546" description="Prosaposin" evidence="7">
    <location>
        <begin position="21"/>
        <end position="603"/>
    </location>
</feature>
<reference evidence="10" key="2">
    <citation type="submission" date="2023-05" db="EMBL/GenBank/DDBJ databases">
        <authorList>
            <person name="Fouks B."/>
        </authorList>
    </citation>
    <scope>NUCLEOTIDE SEQUENCE</scope>
    <source>
        <strain evidence="10">Stay&amp;Tobe</strain>
        <tissue evidence="10">Testes</tissue>
    </source>
</reference>
<dbReference type="InterPro" id="IPR008139">
    <property type="entry name" value="SaposinB_dom"/>
</dbReference>
<keyword evidence="5" id="KW-1015">Disulfide bond</keyword>
<dbReference type="Pfam" id="PF03489">
    <property type="entry name" value="SapB_2"/>
    <property type="match status" value="4"/>
</dbReference>
<dbReference type="Pfam" id="PF05184">
    <property type="entry name" value="SapB_1"/>
    <property type="match status" value="3"/>
</dbReference>
<dbReference type="InterPro" id="IPR011001">
    <property type="entry name" value="Saposin-like"/>
</dbReference>
<comment type="caution">
    <text evidence="10">The sequence shown here is derived from an EMBL/GenBank/DDBJ whole genome shotgun (WGS) entry which is preliminary data.</text>
</comment>
<keyword evidence="4" id="KW-0677">Repeat</keyword>
<dbReference type="InterPro" id="IPR007856">
    <property type="entry name" value="SapB_1"/>
</dbReference>